<dbReference type="PANTHER" id="PTHR43401:SF2">
    <property type="entry name" value="L-THREONINE 3-DEHYDROGENASE"/>
    <property type="match status" value="1"/>
</dbReference>
<name>A0A511VBX4_9BACL</name>
<evidence type="ECO:0000256" key="1">
    <source>
        <dbReference type="ARBA" id="ARBA00022723"/>
    </source>
</evidence>
<gene>
    <name evidence="5" type="ORF">ADA01nite_21920</name>
</gene>
<comment type="caution">
    <text evidence="5">The sequence shown here is derived from an EMBL/GenBank/DDBJ whole genome shotgun (WGS) entry which is preliminary data.</text>
</comment>
<dbReference type="Gene3D" id="3.90.180.10">
    <property type="entry name" value="Medium-chain alcohol dehydrogenases, catalytic domain"/>
    <property type="match status" value="1"/>
</dbReference>
<dbReference type="GO" id="GO:0016491">
    <property type="term" value="F:oxidoreductase activity"/>
    <property type="evidence" value="ECO:0007669"/>
    <property type="project" value="UniProtKB-KW"/>
</dbReference>
<evidence type="ECO:0000256" key="3">
    <source>
        <dbReference type="ARBA" id="ARBA00023002"/>
    </source>
</evidence>
<dbReference type="RefSeq" id="WP_246147306.1">
    <property type="nucleotide sequence ID" value="NZ_BJXX01000094.1"/>
</dbReference>
<dbReference type="InterPro" id="IPR011032">
    <property type="entry name" value="GroES-like_sf"/>
</dbReference>
<organism evidence="5 6">
    <name type="scientific">Aneurinibacillus danicus</name>
    <dbReference type="NCBI Taxonomy" id="267746"/>
    <lineage>
        <taxon>Bacteria</taxon>
        <taxon>Bacillati</taxon>
        <taxon>Bacillota</taxon>
        <taxon>Bacilli</taxon>
        <taxon>Bacillales</taxon>
        <taxon>Paenibacillaceae</taxon>
        <taxon>Aneurinibacillus group</taxon>
        <taxon>Aneurinibacillus</taxon>
    </lineage>
</organism>
<dbReference type="SUPFAM" id="SSF50129">
    <property type="entry name" value="GroES-like"/>
    <property type="match status" value="1"/>
</dbReference>
<keyword evidence="2" id="KW-0862">Zinc</keyword>
<dbReference type="SUPFAM" id="SSF51735">
    <property type="entry name" value="NAD(P)-binding Rossmann-fold domains"/>
    <property type="match status" value="1"/>
</dbReference>
<sequence>MTMMRAGLYVSEKNVTMGELDKPRLNKGEALVKVSYAGICGTDMMIYFGKHPRARAPLAMGHEFSGIIEDIYGNSSFALGDRVVIEPTLSCGTCEACMSGQSHVCKTLRLIGIDGHGGFAEYVAVPLHRLHLIPETLSDAHASLAEPLAVAVHTVRRSSLKVGDNIVILGGGPIGLLIGLVAKRAGAEQVIVSDISPYRLAKAKELGLTALDAREGNVNEEVFALTNNIGADIVFEVAGAPATAKQMTDIARIQGQIVVVSVFKQAPVVDLAAMHFKELSLITTRCYSRSDFEKAIRIMANGMIDVSPIISHQLPLEQIAEGFALMENPDVSLKILIHP</sequence>
<accession>A0A511VBX4</accession>
<evidence type="ECO:0000259" key="4">
    <source>
        <dbReference type="SMART" id="SM00829"/>
    </source>
</evidence>
<dbReference type="GO" id="GO:0046872">
    <property type="term" value="F:metal ion binding"/>
    <property type="evidence" value="ECO:0007669"/>
    <property type="project" value="UniProtKB-KW"/>
</dbReference>
<dbReference type="InterPro" id="IPR020843">
    <property type="entry name" value="ER"/>
</dbReference>
<evidence type="ECO:0000256" key="2">
    <source>
        <dbReference type="ARBA" id="ARBA00022833"/>
    </source>
</evidence>
<reference evidence="5 6" key="1">
    <citation type="submission" date="2019-07" db="EMBL/GenBank/DDBJ databases">
        <title>Whole genome shotgun sequence of Aneurinibacillus danicus NBRC 102444.</title>
        <authorList>
            <person name="Hosoyama A."/>
            <person name="Uohara A."/>
            <person name="Ohji S."/>
            <person name="Ichikawa N."/>
        </authorList>
    </citation>
    <scope>NUCLEOTIDE SEQUENCE [LARGE SCALE GENOMIC DNA]</scope>
    <source>
        <strain evidence="5 6">NBRC 102444</strain>
    </source>
</reference>
<dbReference type="InterPro" id="IPR036291">
    <property type="entry name" value="NAD(P)-bd_dom_sf"/>
</dbReference>
<evidence type="ECO:0000313" key="5">
    <source>
        <dbReference type="EMBL" id="GEN34732.1"/>
    </source>
</evidence>
<feature type="domain" description="Enoyl reductase (ER)" evidence="4">
    <location>
        <begin position="18"/>
        <end position="304"/>
    </location>
</feature>
<proteinExistence type="predicted"/>
<dbReference type="PANTHER" id="PTHR43401">
    <property type="entry name" value="L-THREONINE 3-DEHYDROGENASE"/>
    <property type="match status" value="1"/>
</dbReference>
<evidence type="ECO:0000313" key="6">
    <source>
        <dbReference type="Proteomes" id="UP000321157"/>
    </source>
</evidence>
<keyword evidence="3" id="KW-0560">Oxidoreductase</keyword>
<keyword evidence="6" id="KW-1185">Reference proteome</keyword>
<dbReference type="AlphaFoldDB" id="A0A511VBX4"/>
<dbReference type="InterPro" id="IPR013149">
    <property type="entry name" value="ADH-like_C"/>
</dbReference>
<dbReference type="Gene3D" id="3.40.50.720">
    <property type="entry name" value="NAD(P)-binding Rossmann-like Domain"/>
    <property type="match status" value="1"/>
</dbReference>
<dbReference type="InterPro" id="IPR050129">
    <property type="entry name" value="Zn_alcohol_dh"/>
</dbReference>
<dbReference type="Proteomes" id="UP000321157">
    <property type="component" value="Unassembled WGS sequence"/>
</dbReference>
<dbReference type="Pfam" id="PF08240">
    <property type="entry name" value="ADH_N"/>
    <property type="match status" value="1"/>
</dbReference>
<dbReference type="SMART" id="SM00829">
    <property type="entry name" value="PKS_ER"/>
    <property type="match status" value="1"/>
</dbReference>
<keyword evidence="1" id="KW-0479">Metal-binding</keyword>
<dbReference type="Pfam" id="PF00107">
    <property type="entry name" value="ADH_zinc_N"/>
    <property type="match status" value="1"/>
</dbReference>
<protein>
    <submittedName>
        <fullName evidence="5">Zn-dependent alcohol dehydrogenase</fullName>
    </submittedName>
</protein>
<dbReference type="InterPro" id="IPR013154">
    <property type="entry name" value="ADH-like_N"/>
</dbReference>
<dbReference type="EMBL" id="BJXX01000094">
    <property type="protein sequence ID" value="GEN34732.1"/>
    <property type="molecule type" value="Genomic_DNA"/>
</dbReference>